<dbReference type="EMBL" id="BARW01000576">
    <property type="protein sequence ID" value="GAI66347.1"/>
    <property type="molecule type" value="Genomic_DNA"/>
</dbReference>
<evidence type="ECO:0000313" key="1">
    <source>
        <dbReference type="EMBL" id="GAI66347.1"/>
    </source>
</evidence>
<sequence length="43" mass="4947">WSDSMNRKEMMMIALLAGMADKALELAKEELRAREIKHITRTG</sequence>
<comment type="caution">
    <text evidence="1">The sequence shown here is derived from an EMBL/GenBank/DDBJ whole genome shotgun (WGS) entry which is preliminary data.</text>
</comment>
<dbReference type="AlphaFoldDB" id="X1QCX3"/>
<proteinExistence type="predicted"/>
<feature type="non-terminal residue" evidence="1">
    <location>
        <position position="1"/>
    </location>
</feature>
<gene>
    <name evidence="1" type="ORF">S12H4_02379</name>
</gene>
<organism evidence="1">
    <name type="scientific">marine sediment metagenome</name>
    <dbReference type="NCBI Taxonomy" id="412755"/>
    <lineage>
        <taxon>unclassified sequences</taxon>
        <taxon>metagenomes</taxon>
        <taxon>ecological metagenomes</taxon>
    </lineage>
</organism>
<name>X1QCX3_9ZZZZ</name>
<protein>
    <submittedName>
        <fullName evidence="1">Uncharacterized protein</fullName>
    </submittedName>
</protein>
<reference evidence="1" key="1">
    <citation type="journal article" date="2014" name="Front. Microbiol.">
        <title>High frequency of phylogenetically diverse reductive dehalogenase-homologous genes in deep subseafloor sedimentary metagenomes.</title>
        <authorList>
            <person name="Kawai M."/>
            <person name="Futagami T."/>
            <person name="Toyoda A."/>
            <person name="Takaki Y."/>
            <person name="Nishi S."/>
            <person name="Hori S."/>
            <person name="Arai W."/>
            <person name="Tsubouchi T."/>
            <person name="Morono Y."/>
            <person name="Uchiyama I."/>
            <person name="Ito T."/>
            <person name="Fujiyama A."/>
            <person name="Inagaki F."/>
            <person name="Takami H."/>
        </authorList>
    </citation>
    <scope>NUCLEOTIDE SEQUENCE</scope>
    <source>
        <strain evidence="1">Expedition CK06-06</strain>
    </source>
</reference>
<accession>X1QCX3</accession>